<feature type="region of interest" description="Disordered" evidence="1">
    <location>
        <begin position="33"/>
        <end position="53"/>
    </location>
</feature>
<evidence type="ECO:0000313" key="3">
    <source>
        <dbReference type="Proteomes" id="UP001485043"/>
    </source>
</evidence>
<dbReference type="EMBL" id="JALJOV010000006">
    <property type="protein sequence ID" value="KAK9868929.1"/>
    <property type="molecule type" value="Genomic_DNA"/>
</dbReference>
<proteinExistence type="predicted"/>
<accession>A0AAW1TJS6</accession>
<reference evidence="2 3" key="1">
    <citation type="journal article" date="2024" name="Nat. Commun.">
        <title>Phylogenomics reveals the evolutionary origins of lichenization in chlorophyte algae.</title>
        <authorList>
            <person name="Puginier C."/>
            <person name="Libourel C."/>
            <person name="Otte J."/>
            <person name="Skaloud P."/>
            <person name="Haon M."/>
            <person name="Grisel S."/>
            <person name="Petersen M."/>
            <person name="Berrin J.G."/>
            <person name="Delaux P.M."/>
            <person name="Dal Grande F."/>
            <person name="Keller J."/>
        </authorList>
    </citation>
    <scope>NUCLEOTIDE SEQUENCE [LARGE SCALE GENOMIC DNA]</scope>
    <source>
        <strain evidence="2 3">SAG 2523</strain>
    </source>
</reference>
<protein>
    <submittedName>
        <fullName evidence="2">Uncharacterized protein</fullName>
    </submittedName>
</protein>
<name>A0AAW1TJS6_9CHLO</name>
<feature type="compositionally biased region" description="Polar residues" evidence="1">
    <location>
        <begin position="38"/>
        <end position="50"/>
    </location>
</feature>
<keyword evidence="3" id="KW-1185">Reference proteome</keyword>
<gene>
    <name evidence="2" type="ORF">WJX84_011435</name>
</gene>
<comment type="caution">
    <text evidence="2">The sequence shown here is derived from an EMBL/GenBank/DDBJ whole genome shotgun (WGS) entry which is preliminary data.</text>
</comment>
<evidence type="ECO:0000256" key="1">
    <source>
        <dbReference type="SAM" id="MobiDB-lite"/>
    </source>
</evidence>
<dbReference type="Proteomes" id="UP001485043">
    <property type="component" value="Unassembled WGS sequence"/>
</dbReference>
<dbReference type="AlphaFoldDB" id="A0AAW1TJS6"/>
<evidence type="ECO:0000313" key="2">
    <source>
        <dbReference type="EMBL" id="KAK9868929.1"/>
    </source>
</evidence>
<sequence>MHLIANTPQAIHVQGQAPGIRWRLMQAAGVKRQRRPMQPSNHVKIQQSPSFRPLQQGILRNQARTSAPLSISCWMRQTA</sequence>
<organism evidence="2 3">
    <name type="scientific">Apatococcus fuscideae</name>
    <dbReference type="NCBI Taxonomy" id="2026836"/>
    <lineage>
        <taxon>Eukaryota</taxon>
        <taxon>Viridiplantae</taxon>
        <taxon>Chlorophyta</taxon>
        <taxon>core chlorophytes</taxon>
        <taxon>Trebouxiophyceae</taxon>
        <taxon>Chlorellales</taxon>
        <taxon>Chlorellaceae</taxon>
        <taxon>Apatococcus</taxon>
    </lineage>
</organism>